<reference evidence="2 3" key="1">
    <citation type="journal article" date="2016" name="Virology">
        <title>The genomic content and context of auxiliary metabolic genes in marine cyanomyoviruses.</title>
        <authorList>
            <person name="Crummett L.T."/>
            <person name="Puxty R.J."/>
            <person name="Weihe C."/>
            <person name="Marston M.F."/>
            <person name="Martiny J.B."/>
        </authorList>
    </citation>
    <scope>NUCLEOTIDE SEQUENCE [LARGE SCALE GENOMIC DNA]</scope>
    <source>
        <strain evidence="2">0210CC35</strain>
    </source>
</reference>
<gene>
    <name evidence="2" type="ORF">C350210_086</name>
</gene>
<evidence type="ECO:0000313" key="3">
    <source>
        <dbReference type="Proteomes" id="UP000241975"/>
    </source>
</evidence>
<dbReference type="EMBL" id="KU686207">
    <property type="protein sequence ID" value="AOV60918.1"/>
    <property type="molecule type" value="Genomic_DNA"/>
</dbReference>
<accession>A0A1D8KQI1</accession>
<evidence type="ECO:0000313" key="2">
    <source>
        <dbReference type="EMBL" id="AOV60918.1"/>
    </source>
</evidence>
<evidence type="ECO:0000259" key="1">
    <source>
        <dbReference type="Pfam" id="PF18454"/>
    </source>
</evidence>
<protein>
    <submittedName>
        <fullName evidence="2">YadA domain-containing structural protein</fullName>
    </submittedName>
</protein>
<dbReference type="Proteomes" id="UP000241975">
    <property type="component" value="Segment"/>
</dbReference>
<proteinExistence type="predicted"/>
<dbReference type="SUPFAM" id="SSF69349">
    <property type="entry name" value="Phage fibre proteins"/>
    <property type="match status" value="1"/>
</dbReference>
<feature type="domain" description="Major tropism determinant N-terminal" evidence="1">
    <location>
        <begin position="5"/>
        <end position="43"/>
    </location>
</feature>
<name>A0A1D8KQI1_9CAUD</name>
<dbReference type="Pfam" id="PF18454">
    <property type="entry name" value="Mtd_N"/>
    <property type="match status" value="1"/>
</dbReference>
<sequence>MANRIQLRRGNGQEWQNSNPILAQGELGIELDTGRFKIGDGVTPWNTLRYERPIESTSNTANTLVQRDTDGNFSAATITATLIGNASTSSRLASSRQIQLSGDVSGSEIFDGSENISISASLDLLSSLPHHDNTDSSSATYTKVTVDAKGRVINASNPTTLAAYNLNGTVEGQSAQAYDLDLVALAGLTTTGLISRTATNTMATRTITGTSGKINVNNGDGVSGNPTLDLATTTVDAGNYNTESLTSVSAVGSNDEPFGTETVNAVKFTVDDRGRLTSATNVPIATATEGSKYPNYSAGTAYTRYAIIQNASKVYQAIADISAGAGAPTHSSGDSGSWRYLAAEATEQKGLASFAQEDFDVDSNGHVTIAALGVDNTQLQNNRIGFADGNTVENFELDQELTATTGYRGFNYLNYVKVNNTSGNLLFGANNTGDGGAGEIDVNVRSYFSDPDITLDGAVAQTLDKSGDGNLTFSLTQNSANARNLSILSTNSGDGTSTVTITAEDVVDIDASAGTGKVHVENARFQGDYIGSTGTLNLDPGDDRGVSGLVRVWGDLQVDGVTTTVNSTTLQVDDVIMTLGGDTAPGSDDNKDRGVEFRYYDSQARLGFYGWDTNYTDLAGHEGGFTFLHAATNNSEVFSGTASGITAGNLKLTTGTASSSNTTGDLVVAGGAGITGAVNIGGNTDIDGTLRITSTSRFDDSIVLQGASKTLQLNNGSGTTKIELQSTTGNASIGGVTDITGNLNVNTNKFNVVASSGNTSVAGTLAVTLGTTLTGALDLNNNANISGLVHLESADEPDIVSGAPHTIQNNDYGALRVDGGAYFHKNVLFNGDVFLNGDFNQQEDATENYGLRNYLSVRYKMRAGSVAAYNPSFSNSNTSNLRVFGGAGVNQNLHVGATNSGEGFFVGKKNNGDSVKFSVLGASGNTDIQGTLDVAGNSEFNGTVDVDANFAVRSGTTDKFTVASSSGNTNIEGTLTADGHTELNSTLNVDDDVTFGAQLTVTGATEFNNTVDVDANFAVRSGSTDKMTVASSSGNIATDGTLVVQGQTTINDSLIVQSDNEVVNVNNGSGVTKFSIDTDNGNTNIIGTLTVGDATQINDTLGASGVVTFTRNTQQTLTGSYAADGAFRLTGGAAIGKNLAVSGDARVYGATELTGALDLNSSADISGALVTHDNVTITADNKTFAIQNASAANKLTVDTDNGNTDIRGTLDVGGDVTAESNLTITGNLTVNGTTTTVNSTVTTLDDPIITVGGDTAPQSNDGKDRGVEFRYYDGSAKIGFFGFDRSAQQFAFLTSASNSSEVLTGTDGALRAGSLNLTGSGTGLDVDANANIDGTLTVDGQIISQVSSGPALVIPTTAKINNLNADLLDSMTTASANTASTVVNRDANGDFAAGTITAALVGNASTATTLQNARDIILEGVVTGTVSFNGSANVSITTSYSDADITALAAMTGTGFVARTADNTYARRTLAVTSSSGITLTNADGVSGNPTINVASTANNSANNLVLRDASGNFAAGVITAALTGNVTGTVSDISNHDTGDLTEGSNLYYTDERVDDRVNALIVAGTGITKAYNDSAGTYTLTVTQADIDTDNVTEGSTNLFTTAARTRTHFTYGTGIELSGSGALSVTQADINTDNVTEGSTNIFFTNARSDARFDTKLAAADTDDLSEGSTNLYYTDARANARVAAATGANLDLSNKSTTHLAEGNNLYYTEARVQDKLDNAFEQLRAMLNNLAASTTLVLNLSGDPTPGDVTALNNSSLAGGTGYNTATAVATTTDGDGTGLTVNITASGGVITAVAINVDGSGYAVGDTITITGGGGNATIDVSAVVEMAVGDTLTGGTSGTTGVITAVGTNQVTVNTVNGFFKKTETVAAGDVSTLTIQSFA</sequence>
<dbReference type="InterPro" id="IPR041352">
    <property type="entry name" value="Mtd_N"/>
</dbReference>
<organism evidence="2 3">
    <name type="scientific">Synechococcus phage S-CAM22</name>
    <dbReference type="NCBI Taxonomy" id="1883365"/>
    <lineage>
        <taxon>Viruses</taxon>
        <taxon>Duplodnaviria</taxon>
        <taxon>Heunggongvirae</taxon>
        <taxon>Uroviricota</taxon>
        <taxon>Caudoviricetes</taxon>
        <taxon>Pantevenvirales</taxon>
        <taxon>Kyanoviridae</taxon>
        <taxon>Alisovirus</taxon>
        <taxon>Alisovirus socal22</taxon>
    </lineage>
</organism>
<keyword evidence="3" id="KW-1185">Reference proteome</keyword>